<reference evidence="4 5" key="1">
    <citation type="submission" date="2021-02" db="EMBL/GenBank/DDBJ databases">
        <authorList>
            <person name="Lee D.-H."/>
        </authorList>
    </citation>
    <scope>NUCLEOTIDE SEQUENCE [LARGE SCALE GENOMIC DNA]</scope>
    <source>
        <strain evidence="4 5">UL073</strain>
    </source>
</reference>
<evidence type="ECO:0000256" key="2">
    <source>
        <dbReference type="SAM" id="Phobius"/>
    </source>
</evidence>
<keyword evidence="2" id="KW-0812">Transmembrane</keyword>
<protein>
    <recommendedName>
        <fullName evidence="6">Translation initiation factor 2</fullName>
    </recommendedName>
</protein>
<comment type="caution">
    <text evidence="4">The sequence shown here is derived from an EMBL/GenBank/DDBJ whole genome shotgun (WGS) entry which is preliminary data.</text>
</comment>
<accession>A0ABS2ICM5</accession>
<gene>
    <name evidence="4" type="ORF">JQX08_08870</name>
</gene>
<dbReference type="Proteomes" id="UP000717995">
    <property type="component" value="Unassembled WGS sequence"/>
</dbReference>
<keyword evidence="2" id="KW-0472">Membrane</keyword>
<evidence type="ECO:0000256" key="1">
    <source>
        <dbReference type="SAM" id="MobiDB-lite"/>
    </source>
</evidence>
<evidence type="ECO:0008006" key="6">
    <source>
        <dbReference type="Google" id="ProtNLM"/>
    </source>
</evidence>
<organism evidence="4 5">
    <name type="scientific">Zestomonas insulae</name>
    <dbReference type="NCBI Taxonomy" id="2809017"/>
    <lineage>
        <taxon>Bacteria</taxon>
        <taxon>Pseudomonadati</taxon>
        <taxon>Pseudomonadota</taxon>
        <taxon>Gammaproteobacteria</taxon>
        <taxon>Pseudomonadales</taxon>
        <taxon>Pseudomonadaceae</taxon>
        <taxon>Zestomonas</taxon>
    </lineage>
</organism>
<feature type="transmembrane region" description="Helical" evidence="2">
    <location>
        <begin position="106"/>
        <end position="124"/>
    </location>
</feature>
<sequence>MRHGMLSLLFATLLIAPALKAEETAPTVTPALADDGQRLAALEERLADSERQRAELHEQLQSQSSGEERDGALLTRLRQENQRLKLQLNKALAEQQPQWLDEQQQWFAAGGGVALVGTLFGALLRGRRKTRREWLN</sequence>
<evidence type="ECO:0000256" key="3">
    <source>
        <dbReference type="SAM" id="SignalP"/>
    </source>
</evidence>
<dbReference type="RefSeq" id="WP_205348008.1">
    <property type="nucleotide sequence ID" value="NZ_JAFEUP010000002.1"/>
</dbReference>
<keyword evidence="3" id="KW-0732">Signal</keyword>
<feature type="chain" id="PRO_5046819441" description="Translation initiation factor 2" evidence="3">
    <location>
        <begin position="22"/>
        <end position="136"/>
    </location>
</feature>
<evidence type="ECO:0000313" key="4">
    <source>
        <dbReference type="EMBL" id="MBM7060822.1"/>
    </source>
</evidence>
<name>A0ABS2ICM5_9GAMM</name>
<evidence type="ECO:0000313" key="5">
    <source>
        <dbReference type="Proteomes" id="UP000717995"/>
    </source>
</evidence>
<feature type="region of interest" description="Disordered" evidence="1">
    <location>
        <begin position="51"/>
        <end position="71"/>
    </location>
</feature>
<proteinExistence type="predicted"/>
<feature type="signal peptide" evidence="3">
    <location>
        <begin position="1"/>
        <end position="21"/>
    </location>
</feature>
<keyword evidence="2" id="KW-1133">Transmembrane helix</keyword>
<dbReference type="EMBL" id="JAFEUP010000002">
    <property type="protein sequence ID" value="MBM7060822.1"/>
    <property type="molecule type" value="Genomic_DNA"/>
</dbReference>
<keyword evidence="5" id="KW-1185">Reference proteome</keyword>